<dbReference type="InterPro" id="IPR036866">
    <property type="entry name" value="RibonucZ/Hydroxyglut_hydro"/>
</dbReference>
<dbReference type="InParanoid" id="A0A0V0QHG0"/>
<dbReference type="GO" id="GO:0004416">
    <property type="term" value="F:hydroxyacylglutathione hydrolase activity"/>
    <property type="evidence" value="ECO:0007669"/>
    <property type="project" value="TreeGrafter"/>
</dbReference>
<dbReference type="Proteomes" id="UP000054937">
    <property type="component" value="Unassembled WGS sequence"/>
</dbReference>
<keyword evidence="7" id="KW-1185">Reference proteome</keyword>
<feature type="domain" description="Metallo-beta-lactamase" evidence="5">
    <location>
        <begin position="259"/>
        <end position="417"/>
    </location>
</feature>
<organism evidence="6 7">
    <name type="scientific">Pseudocohnilembus persalinus</name>
    <name type="common">Ciliate</name>
    <dbReference type="NCBI Taxonomy" id="266149"/>
    <lineage>
        <taxon>Eukaryota</taxon>
        <taxon>Sar</taxon>
        <taxon>Alveolata</taxon>
        <taxon>Ciliophora</taxon>
        <taxon>Intramacronucleata</taxon>
        <taxon>Oligohymenophorea</taxon>
        <taxon>Scuticociliatia</taxon>
        <taxon>Philasterida</taxon>
        <taxon>Pseudocohnilembidae</taxon>
        <taxon>Pseudocohnilembus</taxon>
    </lineage>
</organism>
<protein>
    <recommendedName>
        <fullName evidence="5">Metallo-beta-lactamase domain-containing protein</fullName>
    </recommendedName>
</protein>
<evidence type="ECO:0000313" key="7">
    <source>
        <dbReference type="Proteomes" id="UP000054937"/>
    </source>
</evidence>
<evidence type="ECO:0000256" key="4">
    <source>
        <dbReference type="SAM" id="Coils"/>
    </source>
</evidence>
<sequence>MNAQQHIMNDIKEQCIDKQNCKMRYLTQKDLYNHYVQKNSFFAKQLDKVLIIEKNNLTYKGERFTYYSEFNKIFDNYNKQTEPCDKFSEFLRDNYSLNGLLLNEEQENILKYYLDLEQVLKQLQNKNEIYVIKKEDKIMIRDQNFYKLIIPRSEQMGDIFRFKQQQVKPLTTEFQASILEAPNQNTKQVQKQINVMQIMKSVANNIKIVEEEEENKSQQQKENKNGKIQKDLLNKEYIKKHQLVEDFEQFRFLLIDEKTKSLISIDPGESKVALYNIEKLEAERDVKLTHILQTHNHGKHNDSCQIIKHYKKDVEVICGNYGEVHNYHTKTVQELVPFSVGELAICFLHTPGHTSDSCTIAVTHVSETSTKLPFLFTGDLLLAGSIGSVHDEDFSAVQKSLFKLQAFPNETFIFPSHDANLKDLLFAKTLDPKNEVLNIKIEACKEAQEKNTYLLPTSLIEEKNYNPYLRLHEKKFQDLLEEKDQVKAIKKLKLVYKNFF</sequence>
<dbReference type="InterPro" id="IPR032282">
    <property type="entry name" value="HAGH_C"/>
</dbReference>
<comment type="caution">
    <text evidence="6">The sequence shown here is derived from an EMBL/GenBank/DDBJ whole genome shotgun (WGS) entry which is preliminary data.</text>
</comment>
<dbReference type="OrthoDB" id="515692at2759"/>
<reference evidence="6 7" key="1">
    <citation type="journal article" date="2015" name="Sci. Rep.">
        <title>Genome of the facultative scuticociliatosis pathogen Pseudocohnilembus persalinus provides insight into its virulence through horizontal gene transfer.</title>
        <authorList>
            <person name="Xiong J."/>
            <person name="Wang G."/>
            <person name="Cheng J."/>
            <person name="Tian M."/>
            <person name="Pan X."/>
            <person name="Warren A."/>
            <person name="Jiang C."/>
            <person name="Yuan D."/>
            <person name="Miao W."/>
        </authorList>
    </citation>
    <scope>NUCLEOTIDE SEQUENCE [LARGE SCALE GENOMIC DNA]</scope>
    <source>
        <strain evidence="6">36N120E</strain>
    </source>
</reference>
<dbReference type="Pfam" id="PF16123">
    <property type="entry name" value="HAGH_C"/>
    <property type="match status" value="1"/>
</dbReference>
<accession>A0A0V0QHG0</accession>
<keyword evidence="3" id="KW-0862">Zinc</keyword>
<proteinExistence type="predicted"/>
<dbReference type="PANTHER" id="PTHR11935:SF94">
    <property type="entry name" value="TENZING NORGAY, ISOFORM C"/>
    <property type="match status" value="1"/>
</dbReference>
<evidence type="ECO:0000256" key="1">
    <source>
        <dbReference type="ARBA" id="ARBA00022723"/>
    </source>
</evidence>
<evidence type="ECO:0000256" key="3">
    <source>
        <dbReference type="ARBA" id="ARBA00022833"/>
    </source>
</evidence>
<dbReference type="PANTHER" id="PTHR11935">
    <property type="entry name" value="BETA LACTAMASE DOMAIN"/>
    <property type="match status" value="1"/>
</dbReference>
<evidence type="ECO:0000313" key="6">
    <source>
        <dbReference type="EMBL" id="KRX01614.1"/>
    </source>
</evidence>
<evidence type="ECO:0000256" key="2">
    <source>
        <dbReference type="ARBA" id="ARBA00022801"/>
    </source>
</evidence>
<feature type="coiled-coil region" evidence="4">
    <location>
        <begin position="199"/>
        <end position="229"/>
    </location>
</feature>
<gene>
    <name evidence="6" type="ORF">PPERSA_00321</name>
</gene>
<keyword evidence="4" id="KW-0175">Coiled coil</keyword>
<dbReference type="Gene3D" id="3.60.15.10">
    <property type="entry name" value="Ribonuclease Z/Hydroxyacylglutathione hydrolase-like"/>
    <property type="match status" value="1"/>
</dbReference>
<dbReference type="EMBL" id="LDAU01000169">
    <property type="protein sequence ID" value="KRX01614.1"/>
    <property type="molecule type" value="Genomic_DNA"/>
</dbReference>
<dbReference type="InterPro" id="IPR001279">
    <property type="entry name" value="Metallo-B-lactamas"/>
</dbReference>
<dbReference type="GO" id="GO:0046872">
    <property type="term" value="F:metal ion binding"/>
    <property type="evidence" value="ECO:0007669"/>
    <property type="project" value="UniProtKB-KW"/>
</dbReference>
<keyword evidence="2" id="KW-0378">Hydrolase</keyword>
<dbReference type="SUPFAM" id="SSF56281">
    <property type="entry name" value="Metallo-hydrolase/oxidoreductase"/>
    <property type="match status" value="1"/>
</dbReference>
<evidence type="ECO:0000259" key="5">
    <source>
        <dbReference type="SMART" id="SM00849"/>
    </source>
</evidence>
<name>A0A0V0QHG0_PSEPJ</name>
<dbReference type="AlphaFoldDB" id="A0A0V0QHG0"/>
<keyword evidence="1" id="KW-0479">Metal-binding</keyword>
<dbReference type="SMART" id="SM00849">
    <property type="entry name" value="Lactamase_B"/>
    <property type="match status" value="1"/>
</dbReference>